<dbReference type="Pfam" id="PF01420">
    <property type="entry name" value="Methylase_S"/>
    <property type="match status" value="1"/>
</dbReference>
<feature type="domain" description="Type I restriction modification DNA specificity" evidence="6">
    <location>
        <begin position="16"/>
        <end position="186"/>
    </location>
</feature>
<keyword evidence="3" id="KW-0238">DNA-binding</keyword>
<dbReference type="CDD" id="cd17265">
    <property type="entry name" value="RMtype1_S_Eco4255III-TRD2-CR2_like"/>
    <property type="match status" value="1"/>
</dbReference>
<dbReference type="PATRIC" id="fig|1333865.3.peg.291"/>
<dbReference type="PANTHER" id="PTHR43140:SF1">
    <property type="entry name" value="TYPE I RESTRICTION ENZYME ECOKI SPECIFICITY SUBUNIT"/>
    <property type="match status" value="1"/>
</dbReference>
<comment type="similarity">
    <text evidence="1">Belongs to the type-I restriction system S methylase family.</text>
</comment>
<keyword evidence="2" id="KW-0680">Restriction system</keyword>
<dbReference type="EMBL" id="ASXA01000001">
    <property type="protein sequence ID" value="EPX91166.1"/>
    <property type="molecule type" value="Genomic_DNA"/>
</dbReference>
<evidence type="ECO:0000256" key="4">
    <source>
        <dbReference type="ARBA" id="ARBA00038652"/>
    </source>
</evidence>
<name>S9RBV4_STROR</name>
<evidence type="ECO:0000256" key="5">
    <source>
        <dbReference type="SAM" id="Coils"/>
    </source>
</evidence>
<dbReference type="GO" id="GO:0009307">
    <property type="term" value="P:DNA restriction-modification system"/>
    <property type="evidence" value="ECO:0007669"/>
    <property type="project" value="UniProtKB-KW"/>
</dbReference>
<gene>
    <name evidence="7" type="ORF">L698_01470</name>
</gene>
<dbReference type="SUPFAM" id="SSF116734">
    <property type="entry name" value="DNA methylase specificity domain"/>
    <property type="match status" value="2"/>
</dbReference>
<evidence type="ECO:0000256" key="1">
    <source>
        <dbReference type="ARBA" id="ARBA00010923"/>
    </source>
</evidence>
<evidence type="ECO:0000256" key="3">
    <source>
        <dbReference type="ARBA" id="ARBA00023125"/>
    </source>
</evidence>
<organism evidence="7 8">
    <name type="scientific">Streptococcus oralis subsp. tigurinus 2426</name>
    <dbReference type="NCBI Taxonomy" id="1333865"/>
    <lineage>
        <taxon>Bacteria</taxon>
        <taxon>Bacillati</taxon>
        <taxon>Bacillota</taxon>
        <taxon>Bacilli</taxon>
        <taxon>Lactobacillales</taxon>
        <taxon>Streptococcaceae</taxon>
        <taxon>Streptococcus</taxon>
    </lineage>
</organism>
<dbReference type="InterPro" id="IPR051212">
    <property type="entry name" value="Type-I_RE_S_subunit"/>
</dbReference>
<feature type="coiled-coil region" evidence="5">
    <location>
        <begin position="176"/>
        <end position="203"/>
    </location>
</feature>
<dbReference type="Gene3D" id="3.90.220.20">
    <property type="entry name" value="DNA methylase specificity domains"/>
    <property type="match status" value="2"/>
</dbReference>
<evidence type="ECO:0000259" key="6">
    <source>
        <dbReference type="Pfam" id="PF01420"/>
    </source>
</evidence>
<reference evidence="7 8" key="1">
    <citation type="journal article" date="2014" name="J. Clin. Microbiol.">
        <title>Characterization of Streptococcus tigurinus Small-Colony Variants Causing Prosthetic Joint Infection by Comparative Whole-Genome Analyses.</title>
        <authorList>
            <person name="Zbinden A."/>
            <person name="Quiblier C."/>
            <person name="Hernandez D."/>
            <person name="Herzog K."/>
            <person name="Bodler P."/>
            <person name="Senn M.M."/>
            <person name="Gizard Y."/>
            <person name="Schrenzel J."/>
            <person name="Francois P."/>
        </authorList>
    </citation>
    <scope>NUCLEOTIDE SEQUENCE [LARGE SCALE GENOMIC DNA]</scope>
    <source>
        <strain evidence="7 8">2426</strain>
    </source>
</reference>
<dbReference type="PANTHER" id="PTHR43140">
    <property type="entry name" value="TYPE-1 RESTRICTION ENZYME ECOKI SPECIFICITY PROTEIN"/>
    <property type="match status" value="1"/>
</dbReference>
<comment type="caution">
    <text evidence="7">The sequence shown here is derived from an EMBL/GenBank/DDBJ whole genome shotgun (WGS) entry which is preliminary data.</text>
</comment>
<evidence type="ECO:0000313" key="7">
    <source>
        <dbReference type="EMBL" id="EPX91166.1"/>
    </source>
</evidence>
<dbReference type="RefSeq" id="WP_021164752.1">
    <property type="nucleotide sequence ID" value="NZ_ASXA01000001.1"/>
</dbReference>
<dbReference type="InterPro" id="IPR044946">
    <property type="entry name" value="Restrct_endonuc_typeI_TRD_sf"/>
</dbReference>
<keyword evidence="5" id="KW-0175">Coiled coil</keyword>
<evidence type="ECO:0000313" key="8">
    <source>
        <dbReference type="Proteomes" id="UP000015340"/>
    </source>
</evidence>
<sequence>MTRMKESGVDWIGQIPEEWGVIKFKYLGDVKQGLTYSPSDIVDKDEGILVLRSGNIQNGILDFNNNVYVKTKVAESIVLRKNDILITARNGSPALIGKNAIIDTDITATFGAFMMVFRANKSLFSKFAFYLMNVSFNFYRTFFTTSTVNQLTAAIFNGIEVPLPSISEQQKIADFLDKKTAQLDKAKALLEEQIQKLKDYRASLIYETVTKGLDKTVTMKDSGIDWIGQVPQGWEITKHKYIMTKVKEICTHYEGQDILSLTRQGVVVRDIESGKGKMPASFDGYQFLKKGDLLFCLFDIDVTPIDIDVTPRCVGVVENNGLTSSAYSRFRLDDKISVYYYYYLFLSMDEDKVLLHLSKNLRHSLTEDDFGIIETVLPSYEEQLRIANYLSKVTKSIDEIVQFKQKQIDNINKQRQTLIYDYVKGKRRV</sequence>
<evidence type="ECO:0000256" key="2">
    <source>
        <dbReference type="ARBA" id="ARBA00022747"/>
    </source>
</evidence>
<comment type="subunit">
    <text evidence="4">The methyltransferase is composed of M and S polypeptides.</text>
</comment>
<dbReference type="GO" id="GO:0003677">
    <property type="term" value="F:DNA binding"/>
    <property type="evidence" value="ECO:0007669"/>
    <property type="project" value="UniProtKB-KW"/>
</dbReference>
<proteinExistence type="inferred from homology"/>
<dbReference type="Proteomes" id="UP000015340">
    <property type="component" value="Unassembled WGS sequence"/>
</dbReference>
<dbReference type="AlphaFoldDB" id="S9RBV4"/>
<dbReference type="InterPro" id="IPR000055">
    <property type="entry name" value="Restrct_endonuc_typeI_TRD"/>
</dbReference>
<protein>
    <recommendedName>
        <fullName evidence="6">Type I restriction modification DNA specificity domain-containing protein</fullName>
    </recommendedName>
</protein>
<dbReference type="Gene3D" id="1.10.287.1120">
    <property type="entry name" value="Bipartite methylase S protein"/>
    <property type="match status" value="1"/>
</dbReference>
<accession>S9RBV4</accession>